<dbReference type="STRING" id="1160497.A0A1L9V8T9"/>
<evidence type="ECO:0000256" key="1">
    <source>
        <dbReference type="SAM" id="MobiDB-lite"/>
    </source>
</evidence>
<protein>
    <submittedName>
        <fullName evidence="2">Uncharacterized protein</fullName>
    </submittedName>
</protein>
<dbReference type="InterPro" id="IPR051783">
    <property type="entry name" value="NAD(P)-dependent_oxidoreduct"/>
</dbReference>
<dbReference type="InterPro" id="IPR036291">
    <property type="entry name" value="NAD(P)-bd_dom_sf"/>
</dbReference>
<accession>A0A1L9V8T9</accession>
<gene>
    <name evidence="2" type="ORF">ASPGLDRAFT_39281</name>
</gene>
<dbReference type="SUPFAM" id="SSF51735">
    <property type="entry name" value="NAD(P)-binding Rossmann-fold domains"/>
    <property type="match status" value="1"/>
</dbReference>
<dbReference type="GO" id="GO:0005737">
    <property type="term" value="C:cytoplasm"/>
    <property type="evidence" value="ECO:0007669"/>
    <property type="project" value="TreeGrafter"/>
</dbReference>
<name>A0A1L9V8T9_ASPGL</name>
<dbReference type="OrthoDB" id="10262413at2759"/>
<feature type="region of interest" description="Disordered" evidence="1">
    <location>
        <begin position="116"/>
        <end position="150"/>
    </location>
</feature>
<dbReference type="GO" id="GO:0004029">
    <property type="term" value="F:aldehyde dehydrogenase (NAD+) activity"/>
    <property type="evidence" value="ECO:0007669"/>
    <property type="project" value="TreeGrafter"/>
</dbReference>
<evidence type="ECO:0000313" key="3">
    <source>
        <dbReference type="Proteomes" id="UP000184300"/>
    </source>
</evidence>
<dbReference type="GeneID" id="34461315"/>
<dbReference type="Gene3D" id="3.40.50.720">
    <property type="entry name" value="NAD(P)-binding Rossmann-like Domain"/>
    <property type="match status" value="1"/>
</dbReference>
<sequence length="177" mass="19554">MAQTKVLFTGATGYIGGSVLTALTTSQNPAIKNGTKVTALIRKQEQAQVLDRAGINALLFNGLDDVAQMERLARDHVVIHTASTLHTETIEAMIAGLGARKKDTGREIFFIHLLQNPPVNRKPPRPPQRRRRHRKKPYPKRPHIHPHEEVGSISLEDAAGKWLGGNTVFTETVFASK</sequence>
<dbReference type="PANTHER" id="PTHR48079:SF6">
    <property type="entry name" value="NAD(P)-BINDING DOMAIN-CONTAINING PROTEIN-RELATED"/>
    <property type="match status" value="1"/>
</dbReference>
<dbReference type="Proteomes" id="UP000184300">
    <property type="component" value="Unassembled WGS sequence"/>
</dbReference>
<dbReference type="VEuPathDB" id="FungiDB:ASPGLDRAFT_39281"/>
<organism evidence="2 3">
    <name type="scientific">Aspergillus glaucus CBS 516.65</name>
    <dbReference type="NCBI Taxonomy" id="1160497"/>
    <lineage>
        <taxon>Eukaryota</taxon>
        <taxon>Fungi</taxon>
        <taxon>Dikarya</taxon>
        <taxon>Ascomycota</taxon>
        <taxon>Pezizomycotina</taxon>
        <taxon>Eurotiomycetes</taxon>
        <taxon>Eurotiomycetidae</taxon>
        <taxon>Eurotiales</taxon>
        <taxon>Aspergillaceae</taxon>
        <taxon>Aspergillus</taxon>
        <taxon>Aspergillus subgen. Aspergillus</taxon>
    </lineage>
</organism>
<reference evidence="3" key="1">
    <citation type="journal article" date="2017" name="Genome Biol.">
        <title>Comparative genomics reveals high biological diversity and specific adaptations in the industrially and medically important fungal genus Aspergillus.</title>
        <authorList>
            <person name="de Vries R.P."/>
            <person name="Riley R."/>
            <person name="Wiebenga A."/>
            <person name="Aguilar-Osorio G."/>
            <person name="Amillis S."/>
            <person name="Uchima C.A."/>
            <person name="Anderluh G."/>
            <person name="Asadollahi M."/>
            <person name="Askin M."/>
            <person name="Barry K."/>
            <person name="Battaglia E."/>
            <person name="Bayram O."/>
            <person name="Benocci T."/>
            <person name="Braus-Stromeyer S.A."/>
            <person name="Caldana C."/>
            <person name="Canovas D."/>
            <person name="Cerqueira G.C."/>
            <person name="Chen F."/>
            <person name="Chen W."/>
            <person name="Choi C."/>
            <person name="Clum A."/>
            <person name="Dos Santos R.A."/>
            <person name="Damasio A.R."/>
            <person name="Diallinas G."/>
            <person name="Emri T."/>
            <person name="Fekete E."/>
            <person name="Flipphi M."/>
            <person name="Freyberg S."/>
            <person name="Gallo A."/>
            <person name="Gournas C."/>
            <person name="Habgood R."/>
            <person name="Hainaut M."/>
            <person name="Harispe M.L."/>
            <person name="Henrissat B."/>
            <person name="Hilden K.S."/>
            <person name="Hope R."/>
            <person name="Hossain A."/>
            <person name="Karabika E."/>
            <person name="Karaffa L."/>
            <person name="Karanyi Z."/>
            <person name="Krasevec N."/>
            <person name="Kuo A."/>
            <person name="Kusch H."/>
            <person name="LaButti K."/>
            <person name="Lagendijk E.L."/>
            <person name="Lapidus A."/>
            <person name="Levasseur A."/>
            <person name="Lindquist E."/>
            <person name="Lipzen A."/>
            <person name="Logrieco A.F."/>
            <person name="MacCabe A."/>
            <person name="Maekelae M.R."/>
            <person name="Malavazi I."/>
            <person name="Melin P."/>
            <person name="Meyer V."/>
            <person name="Mielnichuk N."/>
            <person name="Miskei M."/>
            <person name="Molnar A.P."/>
            <person name="Mule G."/>
            <person name="Ngan C.Y."/>
            <person name="Orejas M."/>
            <person name="Orosz E."/>
            <person name="Ouedraogo J.P."/>
            <person name="Overkamp K.M."/>
            <person name="Park H.-S."/>
            <person name="Perrone G."/>
            <person name="Piumi F."/>
            <person name="Punt P.J."/>
            <person name="Ram A.F."/>
            <person name="Ramon A."/>
            <person name="Rauscher S."/>
            <person name="Record E."/>
            <person name="Riano-Pachon D.M."/>
            <person name="Robert V."/>
            <person name="Roehrig J."/>
            <person name="Ruller R."/>
            <person name="Salamov A."/>
            <person name="Salih N.S."/>
            <person name="Samson R.A."/>
            <person name="Sandor E."/>
            <person name="Sanguinetti M."/>
            <person name="Schuetze T."/>
            <person name="Sepcic K."/>
            <person name="Shelest E."/>
            <person name="Sherlock G."/>
            <person name="Sophianopoulou V."/>
            <person name="Squina F.M."/>
            <person name="Sun H."/>
            <person name="Susca A."/>
            <person name="Todd R.B."/>
            <person name="Tsang A."/>
            <person name="Unkles S.E."/>
            <person name="van de Wiele N."/>
            <person name="van Rossen-Uffink D."/>
            <person name="Oliveira J.V."/>
            <person name="Vesth T.C."/>
            <person name="Visser J."/>
            <person name="Yu J.-H."/>
            <person name="Zhou M."/>
            <person name="Andersen M.R."/>
            <person name="Archer D.B."/>
            <person name="Baker S.E."/>
            <person name="Benoit I."/>
            <person name="Brakhage A.A."/>
            <person name="Braus G.H."/>
            <person name="Fischer R."/>
            <person name="Frisvad J.C."/>
            <person name="Goldman G.H."/>
            <person name="Houbraken J."/>
            <person name="Oakley B."/>
            <person name="Pocsi I."/>
            <person name="Scazzocchio C."/>
            <person name="Seiboth B."/>
            <person name="vanKuyk P.A."/>
            <person name="Wortman J."/>
            <person name="Dyer P.S."/>
            <person name="Grigoriev I.V."/>
        </authorList>
    </citation>
    <scope>NUCLEOTIDE SEQUENCE [LARGE SCALE GENOMIC DNA]</scope>
    <source>
        <strain evidence="3">CBS 516.65</strain>
    </source>
</reference>
<dbReference type="RefSeq" id="XP_022396983.1">
    <property type="nucleotide sequence ID" value="XM_022545054.1"/>
</dbReference>
<dbReference type="EMBL" id="KV878912">
    <property type="protein sequence ID" value="OJJ80285.1"/>
    <property type="molecule type" value="Genomic_DNA"/>
</dbReference>
<evidence type="ECO:0000313" key="2">
    <source>
        <dbReference type="EMBL" id="OJJ80285.1"/>
    </source>
</evidence>
<keyword evidence="3" id="KW-1185">Reference proteome</keyword>
<dbReference type="PANTHER" id="PTHR48079">
    <property type="entry name" value="PROTEIN YEEZ"/>
    <property type="match status" value="1"/>
</dbReference>
<feature type="compositionally biased region" description="Basic residues" evidence="1">
    <location>
        <begin position="122"/>
        <end position="144"/>
    </location>
</feature>
<proteinExistence type="predicted"/>
<dbReference type="AlphaFoldDB" id="A0A1L9V8T9"/>